<name>A0A4R2GM17_9HYPH</name>
<feature type="transmembrane region" description="Helical" evidence="2">
    <location>
        <begin position="55"/>
        <end position="73"/>
    </location>
</feature>
<keyword evidence="2" id="KW-1133">Transmembrane helix</keyword>
<evidence type="ECO:0000256" key="1">
    <source>
        <dbReference type="SAM" id="MobiDB-lite"/>
    </source>
</evidence>
<keyword evidence="2" id="KW-0812">Transmembrane</keyword>
<proteinExistence type="predicted"/>
<organism evidence="3 4">
    <name type="scientific">Camelimonas lactis</name>
    <dbReference type="NCBI Taxonomy" id="659006"/>
    <lineage>
        <taxon>Bacteria</taxon>
        <taxon>Pseudomonadati</taxon>
        <taxon>Pseudomonadota</taxon>
        <taxon>Alphaproteobacteria</taxon>
        <taxon>Hyphomicrobiales</taxon>
        <taxon>Chelatococcaceae</taxon>
        <taxon>Camelimonas</taxon>
    </lineage>
</organism>
<evidence type="ECO:0000313" key="4">
    <source>
        <dbReference type="Proteomes" id="UP000294881"/>
    </source>
</evidence>
<reference evidence="3 4" key="1">
    <citation type="submission" date="2019-03" db="EMBL/GenBank/DDBJ databases">
        <title>Genomic Encyclopedia of Type Strains, Phase IV (KMG-IV): sequencing the most valuable type-strain genomes for metagenomic binning, comparative biology and taxonomic classification.</title>
        <authorList>
            <person name="Goeker M."/>
        </authorList>
    </citation>
    <scope>NUCLEOTIDE SEQUENCE [LARGE SCALE GENOMIC DNA]</scope>
    <source>
        <strain evidence="3 4">DSM 22958</strain>
    </source>
</reference>
<feature type="region of interest" description="Disordered" evidence="1">
    <location>
        <begin position="1"/>
        <end position="22"/>
    </location>
</feature>
<accession>A0A4R2GM17</accession>
<evidence type="ECO:0000313" key="3">
    <source>
        <dbReference type="EMBL" id="TCO10302.1"/>
    </source>
</evidence>
<evidence type="ECO:0000256" key="2">
    <source>
        <dbReference type="SAM" id="Phobius"/>
    </source>
</evidence>
<protein>
    <submittedName>
        <fullName evidence="3">Uncharacterized protein</fullName>
    </submittedName>
</protein>
<gene>
    <name evidence="3" type="ORF">EV666_1145</name>
</gene>
<sequence>MARVRPAANEKPRLEGGADPGSPATVVAVVMPRVRRPVVVTVVIARRPVVMAVMGRRPVIVAAVMVVVILRLGDREANA</sequence>
<dbReference type="AlphaFoldDB" id="A0A4R2GM17"/>
<dbReference type="Proteomes" id="UP000294881">
    <property type="component" value="Unassembled WGS sequence"/>
</dbReference>
<dbReference type="EMBL" id="SLWL01000014">
    <property type="protein sequence ID" value="TCO10302.1"/>
    <property type="molecule type" value="Genomic_DNA"/>
</dbReference>
<keyword evidence="2" id="KW-0472">Membrane</keyword>
<comment type="caution">
    <text evidence="3">The sequence shown here is derived from an EMBL/GenBank/DDBJ whole genome shotgun (WGS) entry which is preliminary data.</text>
</comment>
<keyword evidence="4" id="KW-1185">Reference proteome</keyword>